<organism evidence="2 3">
    <name type="scientific">Streptomyces albus</name>
    <dbReference type="NCBI Taxonomy" id="1888"/>
    <lineage>
        <taxon>Bacteria</taxon>
        <taxon>Bacillati</taxon>
        <taxon>Actinomycetota</taxon>
        <taxon>Actinomycetes</taxon>
        <taxon>Kitasatosporales</taxon>
        <taxon>Streptomycetaceae</taxon>
        <taxon>Streptomyces</taxon>
    </lineage>
</organism>
<gene>
    <name evidence="2" type="ORF">D8771_23145</name>
</gene>
<evidence type="ECO:0000256" key="1">
    <source>
        <dbReference type="SAM" id="MobiDB-lite"/>
    </source>
</evidence>
<comment type="caution">
    <text evidence="2">The sequence shown here is derived from an EMBL/GenBank/DDBJ whole genome shotgun (WGS) entry which is preliminary data.</text>
</comment>
<name>A0A8H1QRJ0_9ACTN</name>
<sequence length="112" mass="12209">MAVVVARPRQDDPGCGGRVVEGDGAWTLRPQTVLRRGEQLLRAGRADPYAGQPLPLGPLLRLSREEDDQRRGGGRCDAGVLDGPPDGFRNRTEFLSVSDTGNDDITSLFRHQ</sequence>
<dbReference type="Proteomes" id="UP000298111">
    <property type="component" value="Unassembled WGS sequence"/>
</dbReference>
<reference evidence="2 3" key="1">
    <citation type="submission" date="2018-10" db="EMBL/GenBank/DDBJ databases">
        <title>Isolation of pseudouridimycin from Streptomyces albus DSM 40763.</title>
        <authorList>
            <person name="Rosenqvist P."/>
            <person name="Metsae-Ketelae M."/>
            <person name="Virta P."/>
        </authorList>
    </citation>
    <scope>NUCLEOTIDE SEQUENCE [LARGE SCALE GENOMIC DNA]</scope>
    <source>
        <strain evidence="2 3">DSM 40763</strain>
    </source>
</reference>
<evidence type="ECO:0000313" key="2">
    <source>
        <dbReference type="EMBL" id="TGG79640.1"/>
    </source>
</evidence>
<dbReference type="EMBL" id="RCIY01000076">
    <property type="protein sequence ID" value="TGG79640.1"/>
    <property type="molecule type" value="Genomic_DNA"/>
</dbReference>
<protein>
    <submittedName>
        <fullName evidence="2">Uncharacterized protein</fullName>
    </submittedName>
</protein>
<evidence type="ECO:0000313" key="3">
    <source>
        <dbReference type="Proteomes" id="UP000298111"/>
    </source>
</evidence>
<feature type="compositionally biased region" description="Basic and acidic residues" evidence="1">
    <location>
        <begin position="62"/>
        <end position="71"/>
    </location>
</feature>
<accession>A0A8H1QRJ0</accession>
<feature type="region of interest" description="Disordered" evidence="1">
    <location>
        <begin position="44"/>
        <end position="112"/>
    </location>
</feature>
<proteinExistence type="predicted"/>
<dbReference type="AlphaFoldDB" id="A0A8H1QRJ0"/>
<feature type="compositionally biased region" description="Polar residues" evidence="1">
    <location>
        <begin position="93"/>
        <end position="105"/>
    </location>
</feature>